<dbReference type="GO" id="GO:0016020">
    <property type="term" value="C:membrane"/>
    <property type="evidence" value="ECO:0007669"/>
    <property type="project" value="UniProtKB-SubCell"/>
</dbReference>
<keyword evidence="4 7" id="KW-1133">Transmembrane helix</keyword>
<dbReference type="PANTHER" id="PTHR32468">
    <property type="entry name" value="CATION/H + ANTIPORTER"/>
    <property type="match status" value="1"/>
</dbReference>
<dbReference type="PATRIC" id="fig|927661.3.peg.985"/>
<feature type="transmembrane region" description="Helical" evidence="7">
    <location>
        <begin position="65"/>
        <end position="86"/>
    </location>
</feature>
<protein>
    <submittedName>
        <fullName evidence="9">Kef-type K+ transport system, membrane component</fullName>
    </submittedName>
</protein>
<feature type="transmembrane region" description="Helical" evidence="7">
    <location>
        <begin position="6"/>
        <end position="27"/>
    </location>
</feature>
<name>A0A010ZMP3_9ACTN</name>
<feature type="transmembrane region" description="Helical" evidence="7">
    <location>
        <begin position="255"/>
        <end position="272"/>
    </location>
</feature>
<dbReference type="GO" id="GO:1902600">
    <property type="term" value="P:proton transmembrane transport"/>
    <property type="evidence" value="ECO:0007669"/>
    <property type="project" value="InterPro"/>
</dbReference>
<keyword evidence="10" id="KW-1185">Reference proteome</keyword>
<keyword evidence="2" id="KW-0813">Transport</keyword>
<accession>A0A010ZMP3</accession>
<evidence type="ECO:0000313" key="9">
    <source>
        <dbReference type="EMBL" id="EXG79949.1"/>
    </source>
</evidence>
<reference evidence="9 10" key="1">
    <citation type="submission" date="2013-07" db="EMBL/GenBank/DDBJ databases">
        <authorList>
            <consortium name="DOE Joint Genome Institute"/>
            <person name="Eisen J."/>
            <person name="Huntemann M."/>
            <person name="Han J."/>
            <person name="Chen A."/>
            <person name="Kyrpides N."/>
            <person name="Mavromatis K."/>
            <person name="Markowitz V."/>
            <person name="Palaniappan K."/>
            <person name="Ivanova N."/>
            <person name="Schaumberg A."/>
            <person name="Pati A."/>
            <person name="Liolios K."/>
            <person name="Nordberg H.P."/>
            <person name="Cantor M.N."/>
            <person name="Hua S.X."/>
            <person name="Woyke T."/>
        </authorList>
    </citation>
    <scope>NUCLEOTIDE SEQUENCE [LARGE SCALE GENOMIC DNA]</scope>
    <source>
        <strain evidence="9 10">DSM 44712</strain>
    </source>
</reference>
<keyword evidence="5" id="KW-0406">Ion transport</keyword>
<dbReference type="Gene3D" id="1.20.1530.20">
    <property type="match status" value="1"/>
</dbReference>
<evidence type="ECO:0000256" key="7">
    <source>
        <dbReference type="SAM" id="Phobius"/>
    </source>
</evidence>
<evidence type="ECO:0000256" key="3">
    <source>
        <dbReference type="ARBA" id="ARBA00022692"/>
    </source>
</evidence>
<proteinExistence type="predicted"/>
<dbReference type="Proteomes" id="UP000021053">
    <property type="component" value="Unassembled WGS sequence"/>
</dbReference>
<feature type="domain" description="Cation/H+ exchanger transmembrane" evidence="8">
    <location>
        <begin position="18"/>
        <end position="398"/>
    </location>
</feature>
<keyword evidence="3 7" id="KW-0812">Transmembrane</keyword>
<feature type="transmembrane region" description="Helical" evidence="7">
    <location>
        <begin position="346"/>
        <end position="372"/>
    </location>
</feature>
<dbReference type="PANTHER" id="PTHR32468:SF0">
    <property type="entry name" value="K(+)_H(+) ANTIPORTER 1"/>
    <property type="match status" value="1"/>
</dbReference>
<dbReference type="InterPro" id="IPR038770">
    <property type="entry name" value="Na+/solute_symporter_sf"/>
</dbReference>
<evidence type="ECO:0000256" key="6">
    <source>
        <dbReference type="ARBA" id="ARBA00023136"/>
    </source>
</evidence>
<evidence type="ECO:0000256" key="5">
    <source>
        <dbReference type="ARBA" id="ARBA00023065"/>
    </source>
</evidence>
<feature type="transmembrane region" description="Helical" evidence="7">
    <location>
        <begin position="39"/>
        <end position="59"/>
    </location>
</feature>
<evidence type="ECO:0000256" key="1">
    <source>
        <dbReference type="ARBA" id="ARBA00004141"/>
    </source>
</evidence>
<comment type="caution">
    <text evidence="9">The sequence shown here is derived from an EMBL/GenBank/DDBJ whole genome shotgun (WGS) entry which is preliminary data.</text>
</comment>
<feature type="transmembrane region" description="Helical" evidence="7">
    <location>
        <begin position="284"/>
        <end position="302"/>
    </location>
</feature>
<evidence type="ECO:0000259" key="8">
    <source>
        <dbReference type="Pfam" id="PF00999"/>
    </source>
</evidence>
<dbReference type="HOGENOM" id="CLU_005126_10_2_11"/>
<gene>
    <name evidence="9" type="ORF">CryarDRAFT_1002</name>
</gene>
<dbReference type="RefSeq" id="WP_211247268.1">
    <property type="nucleotide sequence ID" value="NZ_KK073874.1"/>
</dbReference>
<feature type="transmembrane region" description="Helical" evidence="7">
    <location>
        <begin position="378"/>
        <end position="397"/>
    </location>
</feature>
<dbReference type="AlphaFoldDB" id="A0A010ZMP3"/>
<evidence type="ECO:0000256" key="4">
    <source>
        <dbReference type="ARBA" id="ARBA00022989"/>
    </source>
</evidence>
<feature type="transmembrane region" description="Helical" evidence="7">
    <location>
        <begin position="131"/>
        <end position="154"/>
    </location>
</feature>
<dbReference type="InterPro" id="IPR050794">
    <property type="entry name" value="CPA2_transporter"/>
</dbReference>
<feature type="transmembrane region" description="Helical" evidence="7">
    <location>
        <begin position="166"/>
        <end position="192"/>
    </location>
</feature>
<dbReference type="Pfam" id="PF00999">
    <property type="entry name" value="Na_H_Exchanger"/>
    <property type="match status" value="1"/>
</dbReference>
<comment type="subcellular location">
    <subcellularLocation>
        <location evidence="1">Membrane</location>
        <topology evidence="1">Multi-pass membrane protein</topology>
    </subcellularLocation>
</comment>
<feature type="transmembrane region" description="Helical" evidence="7">
    <location>
        <begin position="314"/>
        <end position="334"/>
    </location>
</feature>
<dbReference type="GO" id="GO:0015297">
    <property type="term" value="F:antiporter activity"/>
    <property type="evidence" value="ECO:0007669"/>
    <property type="project" value="InterPro"/>
</dbReference>
<evidence type="ECO:0000313" key="10">
    <source>
        <dbReference type="Proteomes" id="UP000021053"/>
    </source>
</evidence>
<dbReference type="EMBL" id="JFBT01000001">
    <property type="protein sequence ID" value="EXG79949.1"/>
    <property type="molecule type" value="Genomic_DNA"/>
</dbReference>
<dbReference type="InterPro" id="IPR006153">
    <property type="entry name" value="Cation/H_exchanger_TM"/>
</dbReference>
<evidence type="ECO:0000256" key="2">
    <source>
        <dbReference type="ARBA" id="ARBA00022448"/>
    </source>
</evidence>
<sequence>MTAHDVGLLMLDLALILVLARIGGWLAQKVGQPPVVGEIIAGIALGPTIIGPHLSTLLVPIDVRIPLSALANVGLVLFMFIVGYELDMVLMRGKERIAVSVSVGSIILPCALGITLAYWLASRHDVAGDDVLPFVLFIGAAMSITAFPVLARILTDRGMHRTRLGGLALASAAVDDVIAWSLLAVVVTVAGASAEAQWHVLLTLPYVALMFFVVRPLLRRLLPLHTRAGRLTPTLLAVVLVGLLVSAYAAEWLGVHVIFGAFLFGAVMPREGGEALRQDIMEKLEQVSVLLLLPVFFFTSGIKVDLRNLGLDGLVELALILLVAIGGKFIGAYLGAKLQRVPNRQAFALATLMNTRGLTEIVILTVGLQLGILNQDLFSLMVVMAIVTTVMAGPLLTRFYPKRRIERDIAEAERLSLGEAPATRVFVVVDEPSTQGGEVEIAGALVGARRPAEVVLSRMLPYRAPALEVGTGLSGELLEMTRSLEELEELAARVRREDLPAPVLTRFSHDVEHELGLQVEASEPDVVVVRTGAHALADQVRGQLVTVGTLPETPSAVAVRWSADADGSAALRSAALLAAARRLPLVIDDGERAGRRATAAAADLARQGLIASADPAPADALVVVGGAGLVDGAHVAVRAARDTDVVEVSDWVADLPAPSPALT</sequence>
<feature type="transmembrane region" description="Helical" evidence="7">
    <location>
        <begin position="198"/>
        <end position="218"/>
    </location>
</feature>
<organism evidence="9 10">
    <name type="scientific">Cryptosporangium arvum DSM 44712</name>
    <dbReference type="NCBI Taxonomy" id="927661"/>
    <lineage>
        <taxon>Bacteria</taxon>
        <taxon>Bacillati</taxon>
        <taxon>Actinomycetota</taxon>
        <taxon>Actinomycetes</taxon>
        <taxon>Cryptosporangiales</taxon>
        <taxon>Cryptosporangiaceae</taxon>
        <taxon>Cryptosporangium</taxon>
    </lineage>
</organism>
<feature type="transmembrane region" description="Helical" evidence="7">
    <location>
        <begin position="98"/>
        <end position="119"/>
    </location>
</feature>
<feature type="transmembrane region" description="Helical" evidence="7">
    <location>
        <begin position="230"/>
        <end position="249"/>
    </location>
</feature>
<keyword evidence="6 7" id="KW-0472">Membrane</keyword>